<gene>
    <name evidence="3" type="ORF">RUM44_008634</name>
</gene>
<feature type="compositionally biased region" description="Polar residues" evidence="1">
    <location>
        <begin position="738"/>
        <end position="750"/>
    </location>
</feature>
<feature type="transmembrane region" description="Helical" evidence="2">
    <location>
        <begin position="1338"/>
        <end position="1361"/>
    </location>
</feature>
<keyword evidence="4" id="KW-1185">Reference proteome</keyword>
<feature type="region of interest" description="Disordered" evidence="1">
    <location>
        <begin position="1"/>
        <end position="20"/>
    </location>
</feature>
<feature type="region of interest" description="Disordered" evidence="1">
    <location>
        <begin position="944"/>
        <end position="1038"/>
    </location>
</feature>
<feature type="region of interest" description="Disordered" evidence="1">
    <location>
        <begin position="1072"/>
        <end position="1109"/>
    </location>
</feature>
<proteinExistence type="predicted"/>
<protein>
    <submittedName>
        <fullName evidence="3">Uncharacterized protein</fullName>
    </submittedName>
</protein>
<keyword evidence="2" id="KW-1133">Transmembrane helix</keyword>
<feature type="compositionally biased region" description="Basic and acidic residues" evidence="1">
    <location>
        <begin position="1210"/>
        <end position="1234"/>
    </location>
</feature>
<keyword evidence="2" id="KW-0472">Membrane</keyword>
<name>A0ABR1B8U8_POLSC</name>
<feature type="region of interest" description="Disordered" evidence="1">
    <location>
        <begin position="573"/>
        <end position="611"/>
    </location>
</feature>
<dbReference type="EMBL" id="JAWJWF010000002">
    <property type="protein sequence ID" value="KAK6638206.1"/>
    <property type="molecule type" value="Genomic_DNA"/>
</dbReference>
<organism evidence="3 4">
    <name type="scientific">Polyplax serrata</name>
    <name type="common">Common mouse louse</name>
    <dbReference type="NCBI Taxonomy" id="468196"/>
    <lineage>
        <taxon>Eukaryota</taxon>
        <taxon>Metazoa</taxon>
        <taxon>Ecdysozoa</taxon>
        <taxon>Arthropoda</taxon>
        <taxon>Hexapoda</taxon>
        <taxon>Insecta</taxon>
        <taxon>Pterygota</taxon>
        <taxon>Neoptera</taxon>
        <taxon>Paraneoptera</taxon>
        <taxon>Psocodea</taxon>
        <taxon>Troctomorpha</taxon>
        <taxon>Phthiraptera</taxon>
        <taxon>Anoplura</taxon>
        <taxon>Polyplacidae</taxon>
        <taxon>Polyplax</taxon>
    </lineage>
</organism>
<feature type="transmembrane region" description="Helical" evidence="2">
    <location>
        <begin position="1288"/>
        <end position="1307"/>
    </location>
</feature>
<comment type="caution">
    <text evidence="3">The sequence shown here is derived from an EMBL/GenBank/DDBJ whole genome shotgun (WGS) entry which is preliminary data.</text>
</comment>
<feature type="compositionally biased region" description="Polar residues" evidence="1">
    <location>
        <begin position="711"/>
        <end position="730"/>
    </location>
</feature>
<feature type="compositionally biased region" description="Acidic residues" evidence="1">
    <location>
        <begin position="580"/>
        <end position="591"/>
    </location>
</feature>
<reference evidence="3 4" key="1">
    <citation type="submission" date="2023-09" db="EMBL/GenBank/DDBJ databases">
        <title>Genomes of two closely related lineages of the louse Polyplax serrata with different host specificities.</title>
        <authorList>
            <person name="Martinu J."/>
            <person name="Tarabai H."/>
            <person name="Stefka J."/>
            <person name="Hypsa V."/>
        </authorList>
    </citation>
    <scope>NUCLEOTIDE SEQUENCE [LARGE SCALE GENOMIC DNA]</scope>
    <source>
        <strain evidence="3">98ZLc_SE</strain>
    </source>
</reference>
<evidence type="ECO:0000256" key="1">
    <source>
        <dbReference type="SAM" id="MobiDB-lite"/>
    </source>
</evidence>
<feature type="region of interest" description="Disordered" evidence="1">
    <location>
        <begin position="518"/>
        <end position="539"/>
    </location>
</feature>
<dbReference type="Proteomes" id="UP001359485">
    <property type="component" value="Unassembled WGS sequence"/>
</dbReference>
<accession>A0ABR1B8U8</accession>
<feature type="compositionally biased region" description="Polar residues" evidence="1">
    <location>
        <begin position="1072"/>
        <end position="1096"/>
    </location>
</feature>
<evidence type="ECO:0000256" key="2">
    <source>
        <dbReference type="SAM" id="Phobius"/>
    </source>
</evidence>
<keyword evidence="2" id="KW-0812">Transmembrane</keyword>
<evidence type="ECO:0000313" key="4">
    <source>
        <dbReference type="Proteomes" id="UP001359485"/>
    </source>
</evidence>
<feature type="region of interest" description="Disordered" evidence="1">
    <location>
        <begin position="650"/>
        <end position="753"/>
    </location>
</feature>
<sequence length="1388" mass="154412">MTDLMEAPGKGRRPGGQSGEIRNLTEVTTFGVIKNEVETRQPGSISVVETISIASQTDPIKNLSPVLPFKGFQNSHSKETHSPLHSDEEAQRLEIIEEMELCKNRHVFFGHRNCDLDMDLFRSCRKLSVLPEEDNDESFNKSSFKIHNKTNTPNFITHSADDLFTAKKPELFSKEKSSSMATFPLYNSNLVSYASNHDPGTSTNEVLSKNRKLNSEQETEIRLSSAKVRFAQPHSLDSYLNPQKQQNSLLTRQMSDPCENSTPVATAINRKGNHMKKSRSTCRPLRLPCEKDQKRKEDRVCKVRFDLSGVGSKDEKAGNSAKPVSNLKTSNQSTVVSRFRVETVDEAEFRKSLENESRSVPRKRLPVLVKQPSLNDLTMENLEWETEVNSTNDVPEETCLEPFAQEAQPKSATGNSEIVNEICPSKKRRQSELVPNVETTKSEDILVESIKLHTDSSCIVMKELKKEPSVSSESDEDVDIPYIDAEDLPVLKPGLEAFKMPPSEHAPSAGRHLETIQMPSAGDRDGSIAEGPLKSSGLSKSPTVLKNLANFELFTSIFESNLEKNLSEDEIAEENGNGDYFDDDDDDDDDYDKTPGNSRVPSLDVSEASESDTLTYGTVRSHLMPSSDCDSDTYVTVWSDKSSILERKFSDLSENSSSPYNTPPEMSSAGFYTPPDTYSPILNMVKKHPGPSGTKSPPVNPLVESKENFSDDCQSSKQKTSETVLSTEVNKSSDTRQKINAPSSGGSATELSKEKDTYSNYNMIFDSPKLEFYESNDSVENLENFLLAEEGLSDRKSSKTVKSENLNVGNSDLRCFDEEDSCRGSLTKMNSFEGPDILLGERRGRRYPPLSKQNSTEEYTFLEPHDSCLNLSEEMSSPSTTPDTSNKTVIFNKIPLTVSNTIDLEDEDDFPTSETEITNLSADVEVLQKAVEVDECVPEFRKQNRLDTVGPPDIILTNSSSESDKSEFEIGFDLPSNVEDLSDNDISDVDSLSTSDPAANSLAISPGLNQKPPRSRWSDKQESDENSPKPRINLIDNESLADYEFQRPDLEGSGSHDAALLIPPIEVSVSQTSKAPEAPVSSNRRISNGIPNSNAVIQGAEPKENEEKRKVKTHFNSTFNAIKSKKTREMTEECCPGAQGDCTNNDLVQQILRMFSGQLENLELLRKLTSNVIDKGTLQKYQSSPCCAEGPMDGYCANVDTPIGLAYQENENKTPEKERCSPSKKELMTSESHHPRNVNNNIVEDGEGEKSVSSEISAEEANGKAFEDRGCAWKWKTIGSFCRFLTKLLVFALLFLTGALTGMNGFFSYTHVKYASLWLGVVIFLTLARRFYRFLFVISSVLGLQLVILVVWVGPLLLAHLTEEEMNKLFRPFHPFLQVRYANGPPPV</sequence>
<feature type="compositionally biased region" description="Basic and acidic residues" evidence="1">
    <location>
        <begin position="1016"/>
        <end position="1028"/>
    </location>
</feature>
<evidence type="ECO:0000313" key="3">
    <source>
        <dbReference type="EMBL" id="KAK6638206.1"/>
    </source>
</evidence>
<feature type="region of interest" description="Disordered" evidence="1">
    <location>
        <begin position="1210"/>
        <end position="1249"/>
    </location>
</feature>